<dbReference type="EMBL" id="JAYKXN010000004">
    <property type="protein sequence ID" value="KAK7293564.1"/>
    <property type="molecule type" value="Genomic_DNA"/>
</dbReference>
<dbReference type="AlphaFoldDB" id="A0AAN9J8C2"/>
<gene>
    <name evidence="1" type="ORF">RJT34_16432</name>
</gene>
<comment type="caution">
    <text evidence="1">The sequence shown here is derived from an EMBL/GenBank/DDBJ whole genome shotgun (WGS) entry which is preliminary data.</text>
</comment>
<reference evidence="1 2" key="1">
    <citation type="submission" date="2024-01" db="EMBL/GenBank/DDBJ databases">
        <title>The genomes of 5 underutilized Papilionoideae crops provide insights into root nodulation and disease resistance.</title>
        <authorList>
            <person name="Yuan L."/>
        </authorList>
    </citation>
    <scope>NUCLEOTIDE SEQUENCE [LARGE SCALE GENOMIC DNA]</scope>
    <source>
        <strain evidence="1">LY-2023</strain>
        <tissue evidence="1">Leaf</tissue>
    </source>
</reference>
<evidence type="ECO:0000313" key="2">
    <source>
        <dbReference type="Proteomes" id="UP001359559"/>
    </source>
</evidence>
<keyword evidence="2" id="KW-1185">Reference proteome</keyword>
<proteinExistence type="predicted"/>
<name>A0AAN9J8C2_CLITE</name>
<organism evidence="1 2">
    <name type="scientific">Clitoria ternatea</name>
    <name type="common">Butterfly pea</name>
    <dbReference type="NCBI Taxonomy" id="43366"/>
    <lineage>
        <taxon>Eukaryota</taxon>
        <taxon>Viridiplantae</taxon>
        <taxon>Streptophyta</taxon>
        <taxon>Embryophyta</taxon>
        <taxon>Tracheophyta</taxon>
        <taxon>Spermatophyta</taxon>
        <taxon>Magnoliopsida</taxon>
        <taxon>eudicotyledons</taxon>
        <taxon>Gunneridae</taxon>
        <taxon>Pentapetalae</taxon>
        <taxon>rosids</taxon>
        <taxon>fabids</taxon>
        <taxon>Fabales</taxon>
        <taxon>Fabaceae</taxon>
        <taxon>Papilionoideae</taxon>
        <taxon>50 kb inversion clade</taxon>
        <taxon>NPAAA clade</taxon>
        <taxon>indigoferoid/millettioid clade</taxon>
        <taxon>Phaseoleae</taxon>
        <taxon>Clitoria</taxon>
    </lineage>
</organism>
<evidence type="ECO:0000313" key="1">
    <source>
        <dbReference type="EMBL" id="KAK7293564.1"/>
    </source>
</evidence>
<protein>
    <submittedName>
        <fullName evidence="1">Uncharacterized protein</fullName>
    </submittedName>
</protein>
<sequence>MAVDLIVHTTQQSSLPSMDLIRYWIPKEPVTFFSNEHLSHTAFWKTFPLLSVTHQDPRPNGWFCFVYFAFDLRFVASGLIVDFAFDFEGVLLLIVHWDLGSPV</sequence>
<dbReference type="Proteomes" id="UP001359559">
    <property type="component" value="Unassembled WGS sequence"/>
</dbReference>
<accession>A0AAN9J8C2</accession>